<evidence type="ECO:0000256" key="1">
    <source>
        <dbReference type="SAM" id="SignalP"/>
    </source>
</evidence>
<sequence>MRAYIVLLALTVFVVAVSAEKDEKKDARKGTKKGREFVSKFFEENPIGKLIAQLANNWNKAMVRVRCKVQALLAKNCRVPKKKTA</sequence>
<reference evidence="2" key="1">
    <citation type="submission" date="2008-09" db="EMBL/GenBank/DDBJ databases">
        <title>Genetic variaton of Taeniidae 8 kDa glycoprotein.</title>
        <authorList>
            <person name="Jia W."/>
            <person name="Liu H."/>
            <person name="Yan H."/>
            <person name="Guo A."/>
            <person name="Zhang S."/>
            <person name="Fu B."/>
            <person name="Cai X."/>
        </authorList>
    </citation>
    <scope>NUCLEOTIDE SEQUENCE</scope>
    <source>
        <strain evidence="2">Tm8kDa-9</strain>
    </source>
</reference>
<dbReference type="AlphaFoldDB" id="B6E473"/>
<proteinExistence type="predicted"/>
<keyword evidence="1" id="KW-0732">Signal</keyword>
<accession>B6E473</accession>
<evidence type="ECO:0000313" key="2">
    <source>
        <dbReference type="EMBL" id="ACI42324.1"/>
    </source>
</evidence>
<dbReference type="EMBL" id="FJ205500">
    <property type="protein sequence ID" value="ACI42324.1"/>
    <property type="molecule type" value="Genomic_DNA"/>
</dbReference>
<feature type="signal peptide" evidence="1">
    <location>
        <begin position="1"/>
        <end position="19"/>
    </location>
</feature>
<feature type="chain" id="PRO_5002844263" evidence="1">
    <location>
        <begin position="20"/>
        <end position="85"/>
    </location>
</feature>
<protein>
    <submittedName>
        <fullName evidence="2">8 kDa glycoprotein</fullName>
    </submittedName>
</protein>
<organism evidence="2">
    <name type="scientific">Taenia multiceps</name>
    <name type="common">Coenurus tapeworm</name>
    <name type="synonym">Multiceps multiceps</name>
    <dbReference type="NCBI Taxonomy" id="94034"/>
    <lineage>
        <taxon>Eukaryota</taxon>
        <taxon>Metazoa</taxon>
        <taxon>Spiralia</taxon>
        <taxon>Lophotrochozoa</taxon>
        <taxon>Platyhelminthes</taxon>
        <taxon>Cestoda</taxon>
        <taxon>Eucestoda</taxon>
        <taxon>Cyclophyllidea</taxon>
        <taxon>Taeniidae</taxon>
        <taxon>Taenia</taxon>
    </lineage>
</organism>
<name>B6E473_TAEMU</name>